<dbReference type="OrthoDB" id="5408102at2759"/>
<dbReference type="STRING" id="1330021.A0A367LEJ4"/>
<organism evidence="2 3">
    <name type="scientific">Ophiocordyceps polyrhachis-furcata BCC 54312</name>
    <dbReference type="NCBI Taxonomy" id="1330021"/>
    <lineage>
        <taxon>Eukaryota</taxon>
        <taxon>Fungi</taxon>
        <taxon>Dikarya</taxon>
        <taxon>Ascomycota</taxon>
        <taxon>Pezizomycotina</taxon>
        <taxon>Sordariomycetes</taxon>
        <taxon>Hypocreomycetidae</taxon>
        <taxon>Hypocreales</taxon>
        <taxon>Ophiocordycipitaceae</taxon>
        <taxon>Ophiocordyceps</taxon>
    </lineage>
</organism>
<gene>
    <name evidence="2" type="ORF">L249_0786</name>
</gene>
<comment type="caution">
    <text evidence="2">The sequence shown here is derived from an EMBL/GenBank/DDBJ whole genome shotgun (WGS) entry which is preliminary data.</text>
</comment>
<feature type="transmembrane region" description="Helical" evidence="1">
    <location>
        <begin position="72"/>
        <end position="93"/>
    </location>
</feature>
<accession>A0A367LEJ4</accession>
<reference evidence="2 3" key="1">
    <citation type="journal article" date="2015" name="BMC Genomics">
        <title>Insights from the genome of Ophiocordyceps polyrhachis-furcata to pathogenicity and host specificity in insect fungi.</title>
        <authorList>
            <person name="Wichadakul D."/>
            <person name="Kobmoo N."/>
            <person name="Ingsriswang S."/>
            <person name="Tangphatsornruang S."/>
            <person name="Chantasingh D."/>
            <person name="Luangsa-ard J.J."/>
            <person name="Eurwilaichitr L."/>
        </authorList>
    </citation>
    <scope>NUCLEOTIDE SEQUENCE [LARGE SCALE GENOMIC DNA]</scope>
    <source>
        <strain evidence="2 3">BCC 54312</strain>
    </source>
</reference>
<protein>
    <recommendedName>
        <fullName evidence="4">MFS maltose permease</fullName>
    </recommendedName>
</protein>
<keyword evidence="1" id="KW-1133">Transmembrane helix</keyword>
<keyword evidence="3" id="KW-1185">Reference proteome</keyword>
<keyword evidence="1" id="KW-0812">Transmembrane</keyword>
<evidence type="ECO:0000313" key="2">
    <source>
        <dbReference type="EMBL" id="RCI12652.1"/>
    </source>
</evidence>
<dbReference type="EMBL" id="LKCN02000007">
    <property type="protein sequence ID" value="RCI12652.1"/>
    <property type="molecule type" value="Genomic_DNA"/>
</dbReference>
<evidence type="ECO:0000256" key="1">
    <source>
        <dbReference type="SAM" id="Phobius"/>
    </source>
</evidence>
<evidence type="ECO:0000313" key="3">
    <source>
        <dbReference type="Proteomes" id="UP000253664"/>
    </source>
</evidence>
<proteinExistence type="predicted"/>
<keyword evidence="1" id="KW-0472">Membrane</keyword>
<name>A0A367LEJ4_9HYPO</name>
<evidence type="ECO:0008006" key="4">
    <source>
        <dbReference type="Google" id="ProtNLM"/>
    </source>
</evidence>
<sequence>MPLRPLARRLGPTKASPFFCRCSSIHSSAIQRKRPALPFLSAPTTAPTTSPSTGRRFTSAQKQWFKHEMKLAFRYTTTFCGCVLAALGINYAINQEAIEREFPTPPEWSFLTRKRLRDAHHEDRPRLAKAYLSARAAIARLEKSESSSQNLVKLADPPDPKVEYPEEFIPYDISANSEDWRRGYFEALMFSAKAGQVLEGHLLDVTRDFIFPPEYVIGPSNPRPKPIPPGAPSAPLERNCRLAYPPFEHHYIKMLATEGFSPRQRVDAALEFAAAVQSKGKLDAAEALYTLALKEATRNIEPAHLPYDTKTLILKDGGEPPSANILEALTAMANFKARTGQLSSALPMYVSLLKARRCLSDTPPPPAISNSPPPSTMQRMLDYFKPPPYPKSPGDGTEPPWRNSLGRCQEAALHLYIGEILYATSSRVDGLAWTRDAVDLSEEQLRAGEVDKETKQRCRECLATGLNNWSAMVAQLAQAEKAKKKTGVKRIIPFWQKAEETESRWGSEQAVVVDRVKRTRELLVDPTPIPSRDLISFFTA</sequence>
<dbReference type="AlphaFoldDB" id="A0A367LEJ4"/>
<dbReference type="Proteomes" id="UP000253664">
    <property type="component" value="Unassembled WGS sequence"/>
</dbReference>